<evidence type="ECO:0008006" key="4">
    <source>
        <dbReference type="Google" id="ProtNLM"/>
    </source>
</evidence>
<dbReference type="OrthoDB" id="3809650at2759"/>
<reference evidence="2 3" key="1">
    <citation type="submission" date="2020-01" db="EMBL/GenBank/DDBJ databases">
        <authorList>
            <consortium name="DOE Joint Genome Institute"/>
            <person name="Haridas S."/>
            <person name="Albert R."/>
            <person name="Binder M."/>
            <person name="Bloem J."/>
            <person name="Labutti K."/>
            <person name="Salamov A."/>
            <person name="Andreopoulos B."/>
            <person name="Baker S.E."/>
            <person name="Barry K."/>
            <person name="Bills G."/>
            <person name="Bluhm B.H."/>
            <person name="Cannon C."/>
            <person name="Castanera R."/>
            <person name="Culley D.E."/>
            <person name="Daum C."/>
            <person name="Ezra D."/>
            <person name="Gonzalez J.B."/>
            <person name="Henrissat B."/>
            <person name="Kuo A."/>
            <person name="Liang C."/>
            <person name="Lipzen A."/>
            <person name="Lutzoni F."/>
            <person name="Magnuson J."/>
            <person name="Mondo S."/>
            <person name="Nolan M."/>
            <person name="Ohm R."/>
            <person name="Pangilinan J."/>
            <person name="Park H.-J.H."/>
            <person name="Ramirez L."/>
            <person name="Alfaro M."/>
            <person name="Sun H."/>
            <person name="Tritt A."/>
            <person name="Yoshinaga Y."/>
            <person name="Zwiers L.-H.L."/>
            <person name="Turgeon B.G."/>
            <person name="Goodwin S.B."/>
            <person name="Spatafora J.W."/>
            <person name="Crous P.W."/>
            <person name="Grigoriev I.V."/>
        </authorList>
    </citation>
    <scope>NUCLEOTIDE SEQUENCE [LARGE SCALE GENOMIC DNA]</scope>
    <source>
        <strain evidence="2 3">CBS 611.86</strain>
    </source>
</reference>
<evidence type="ECO:0000313" key="3">
    <source>
        <dbReference type="Proteomes" id="UP000481861"/>
    </source>
</evidence>
<dbReference type="PROSITE" id="PS51257">
    <property type="entry name" value="PROKAR_LIPOPROTEIN"/>
    <property type="match status" value="1"/>
</dbReference>
<proteinExistence type="predicted"/>
<name>A0A7C8IE23_9PLEO</name>
<evidence type="ECO:0000313" key="2">
    <source>
        <dbReference type="EMBL" id="KAF2874751.1"/>
    </source>
</evidence>
<organism evidence="2 3">
    <name type="scientific">Massariosphaeria phaeospora</name>
    <dbReference type="NCBI Taxonomy" id="100035"/>
    <lineage>
        <taxon>Eukaryota</taxon>
        <taxon>Fungi</taxon>
        <taxon>Dikarya</taxon>
        <taxon>Ascomycota</taxon>
        <taxon>Pezizomycotina</taxon>
        <taxon>Dothideomycetes</taxon>
        <taxon>Pleosporomycetidae</taxon>
        <taxon>Pleosporales</taxon>
        <taxon>Pleosporales incertae sedis</taxon>
        <taxon>Massariosphaeria</taxon>
    </lineage>
</organism>
<protein>
    <recommendedName>
        <fullName evidence="4">Prokaryotic phospholipase A2-domain-containing protein</fullName>
    </recommendedName>
</protein>
<feature type="signal peptide" evidence="1">
    <location>
        <begin position="1"/>
        <end position="18"/>
    </location>
</feature>
<evidence type="ECO:0000256" key="1">
    <source>
        <dbReference type="SAM" id="SignalP"/>
    </source>
</evidence>
<dbReference type="AlphaFoldDB" id="A0A7C8IE23"/>
<accession>A0A7C8IE23</accession>
<keyword evidence="1" id="KW-0732">Signal</keyword>
<dbReference type="EMBL" id="JAADJZ010000005">
    <property type="protein sequence ID" value="KAF2874751.1"/>
    <property type="molecule type" value="Genomic_DNA"/>
</dbReference>
<comment type="caution">
    <text evidence="2">The sequence shown here is derived from an EMBL/GenBank/DDBJ whole genome shotgun (WGS) entry which is preliminary data.</text>
</comment>
<sequence>MKINIFVLLAVFTTSSIACKCVEKNNHQVFDDAWTKRACDYAYHSSRFEDGDCKADSIAKQMGKFAKMCRGKKGYESDCDA</sequence>
<dbReference type="Proteomes" id="UP000481861">
    <property type="component" value="Unassembled WGS sequence"/>
</dbReference>
<keyword evidence="3" id="KW-1185">Reference proteome</keyword>
<feature type="chain" id="PRO_5028831785" description="Prokaryotic phospholipase A2-domain-containing protein" evidence="1">
    <location>
        <begin position="19"/>
        <end position="81"/>
    </location>
</feature>
<gene>
    <name evidence="2" type="ORF">BDV95DRAFT_563525</name>
</gene>